<feature type="region of interest" description="Disordered" evidence="14">
    <location>
        <begin position="646"/>
        <end position="678"/>
    </location>
</feature>
<dbReference type="SUPFAM" id="SSF48239">
    <property type="entry name" value="Terpenoid cyclases/Protein prenyltransferases"/>
    <property type="match status" value="1"/>
</dbReference>
<feature type="domain" description="Prenyltransferase alpha-alpha toroid" evidence="15">
    <location>
        <begin position="20"/>
        <end position="321"/>
    </location>
</feature>
<dbReference type="Gene3D" id="1.50.10.20">
    <property type="match status" value="1"/>
</dbReference>
<protein>
    <recommendedName>
        <fullName evidence="13">Geranylgeranyl transferase type-2 subunit beta</fullName>
        <ecNumber evidence="4">2.5.1.60</ecNumber>
    </recommendedName>
    <alternativeName>
        <fullName evidence="10">Geranylgeranyl transferase type II subunit beta</fullName>
    </alternativeName>
    <alternativeName>
        <fullName evidence="11">Type II protein geranyl-geranyltransferase subunit beta</fullName>
    </alternativeName>
</protein>
<keyword evidence="17" id="KW-1185">Reference proteome</keyword>
<dbReference type="STRING" id="1441469.A0A225AQJ8"/>
<keyword evidence="5" id="KW-0637">Prenyltransferase</keyword>
<evidence type="ECO:0000256" key="1">
    <source>
        <dbReference type="ARBA" id="ARBA00001947"/>
    </source>
</evidence>
<comment type="caution">
    <text evidence="16">The sequence shown here is derived from an EMBL/GenBank/DDBJ whole genome shotgun (WGS) entry which is preliminary data.</text>
</comment>
<gene>
    <name evidence="16" type="ORF">UA08_02463</name>
</gene>
<dbReference type="RefSeq" id="XP_020121894.1">
    <property type="nucleotide sequence ID" value="XM_020264508.1"/>
</dbReference>
<evidence type="ECO:0000256" key="8">
    <source>
        <dbReference type="ARBA" id="ARBA00022737"/>
    </source>
</evidence>
<comment type="similarity">
    <text evidence="2">Belongs to the protein prenyltransferase subunit beta family.</text>
</comment>
<dbReference type="GO" id="GO:0005968">
    <property type="term" value="C:Rab-protein geranylgeranyltransferase complex"/>
    <property type="evidence" value="ECO:0007669"/>
    <property type="project" value="TreeGrafter"/>
</dbReference>
<dbReference type="InterPro" id="IPR026873">
    <property type="entry name" value="Ptb1"/>
</dbReference>
<organism evidence="16 17">
    <name type="scientific">Talaromyces atroroseus</name>
    <dbReference type="NCBI Taxonomy" id="1441469"/>
    <lineage>
        <taxon>Eukaryota</taxon>
        <taxon>Fungi</taxon>
        <taxon>Dikarya</taxon>
        <taxon>Ascomycota</taxon>
        <taxon>Pezizomycotina</taxon>
        <taxon>Eurotiomycetes</taxon>
        <taxon>Eurotiomycetidae</taxon>
        <taxon>Eurotiales</taxon>
        <taxon>Trichocomaceae</taxon>
        <taxon>Talaromyces</taxon>
        <taxon>Talaromyces sect. Trachyspermi</taxon>
    </lineage>
</organism>
<dbReference type="GO" id="GO:0046872">
    <property type="term" value="F:metal ion binding"/>
    <property type="evidence" value="ECO:0007669"/>
    <property type="project" value="UniProtKB-KW"/>
</dbReference>
<keyword evidence="7" id="KW-0479">Metal-binding</keyword>
<dbReference type="GeneID" id="31002218"/>
<dbReference type="PANTHER" id="PTHR11774">
    <property type="entry name" value="GERANYLGERANYL TRANSFERASE TYPE BETA SUBUNIT"/>
    <property type="match status" value="1"/>
</dbReference>
<dbReference type="AlphaFoldDB" id="A0A225AQJ8"/>
<comment type="cofactor">
    <cofactor evidence="1">
        <name>Zn(2+)</name>
        <dbReference type="ChEBI" id="CHEBI:29105"/>
    </cofactor>
</comment>
<evidence type="ECO:0000256" key="6">
    <source>
        <dbReference type="ARBA" id="ARBA00022679"/>
    </source>
</evidence>
<evidence type="ECO:0000256" key="5">
    <source>
        <dbReference type="ARBA" id="ARBA00022602"/>
    </source>
</evidence>
<dbReference type="InterPro" id="IPR045089">
    <property type="entry name" value="PGGT1B-like"/>
</dbReference>
<evidence type="ECO:0000259" key="15">
    <source>
        <dbReference type="Pfam" id="PF00432"/>
    </source>
</evidence>
<evidence type="ECO:0000256" key="10">
    <source>
        <dbReference type="ARBA" id="ARBA00030816"/>
    </source>
</evidence>
<sequence>MSLVSGPGRGGGSGSQEALCIDKHVAYIQSLNTRSDELEYCYTEHLRMNGVYWGLTPLHLMNCPNALPRDETIDFVLSCQHESGGFGAAPLHDAHMLYTVSAVQILVTLDALDELDKPGRSGKQKVASFIASLQDPESGVFKGDEWGEMDTRFLYGALLSLSLLGKLDLIDIDKAVSYIQKCLNLDGAYGVRPGAESHSGQVLTCVAALAIADRLDLIDKNRLGTWLSERQVDVGGLNGRPEKLEDVCYSWWVAASLAIIERLDWIDKQKLKAFILRCQDPDRGGLSDRPGNVVDVFHTHFGIAGLSLLGYSGLKQIDPVYEFSGLHYAGNKVTIPSAQLLTLLLSNNPLLTTLWTMGYKAREEQSICYIVVFICNKKPQFSDLSHLLTHISSKAHLANYFKLQVRSHHDPRSNETLIQYDQWYEENGLARLLSDRMASASRTSRRRRNIPSKLPFHIPEDKIDPRLSDCRQLLTPGDHIKSEVLSPASLSDQYERPFPKVEAQSPQWSEDAGTNGVGLVESTSNSLEERYNPFLLTARPKTPTIISENTQLSGSGFEISEEGKVDEMSRLKGVQWPGMNIFDAASDVMKRQRNQKKDASTFKAMEAASCATEPNEMVFSPSGTLRREREITGFVEGEEDLLPGEWSIPKHRRERRERRNHDTSTARSGQGIQRVALSVTDPNRSVLGSRVAKRELPKQHSLEEHRRRDYPLHTASCKPHSHGLSHGHCYPADDDDVDLQLSVGTTGRNRASRVHIFKDDDSAAAKPKINSPIPDIVENKTPCDEQSTLSYHQRIAGSVHSMLAANDPERLSPLSNNTSSVPAHNYSHNRVSAARELSRNIDGIYLVDNSLGPTHRVPYDPLVGGNVLHYRWDWNASDPARGGNDVDDPVLGGGMFYNRAASSDTTIYQDENENKSCLWLDGYSR</sequence>
<name>A0A225AQJ8_TALAT</name>
<dbReference type="InterPro" id="IPR008930">
    <property type="entry name" value="Terpenoid_cyclase/PrenylTrfase"/>
</dbReference>
<dbReference type="FunFam" id="1.50.10.20:FF:000012">
    <property type="entry name" value="Geranylgeranyl transferase type-2 subunit beta"/>
    <property type="match status" value="1"/>
</dbReference>
<proteinExistence type="inferred from homology"/>
<dbReference type="EC" id="2.5.1.60" evidence="4"/>
<comment type="subunit">
    <text evidence="3">Heterodimer of an alpha and a beta subunit.</text>
</comment>
<evidence type="ECO:0000256" key="12">
    <source>
        <dbReference type="ARBA" id="ARBA00047658"/>
    </source>
</evidence>
<keyword evidence="8" id="KW-0677">Repeat</keyword>
<evidence type="ECO:0000313" key="16">
    <source>
        <dbReference type="EMBL" id="OKL61773.1"/>
    </source>
</evidence>
<dbReference type="GO" id="GO:0072657">
    <property type="term" value="P:protein localization to membrane"/>
    <property type="evidence" value="ECO:0007669"/>
    <property type="project" value="UniProtKB-ARBA"/>
</dbReference>
<evidence type="ECO:0000256" key="14">
    <source>
        <dbReference type="SAM" id="MobiDB-lite"/>
    </source>
</evidence>
<dbReference type="GO" id="GO:0004663">
    <property type="term" value="F:Rab geranylgeranyltransferase activity"/>
    <property type="evidence" value="ECO:0007669"/>
    <property type="project" value="UniProtKB-EC"/>
</dbReference>
<dbReference type="Pfam" id="PF00432">
    <property type="entry name" value="Prenyltrans"/>
    <property type="match status" value="1"/>
</dbReference>
<dbReference type="InterPro" id="IPR001330">
    <property type="entry name" value="Prenyltrans"/>
</dbReference>
<evidence type="ECO:0000256" key="9">
    <source>
        <dbReference type="ARBA" id="ARBA00022833"/>
    </source>
</evidence>
<evidence type="ECO:0000256" key="11">
    <source>
        <dbReference type="ARBA" id="ARBA00032766"/>
    </source>
</evidence>
<evidence type="ECO:0000256" key="13">
    <source>
        <dbReference type="ARBA" id="ARBA00069127"/>
    </source>
</evidence>
<accession>A0A225AQJ8</accession>
<evidence type="ECO:0000313" key="17">
    <source>
        <dbReference type="Proteomes" id="UP000214365"/>
    </source>
</evidence>
<dbReference type="EMBL" id="LFMY01000003">
    <property type="protein sequence ID" value="OKL61773.1"/>
    <property type="molecule type" value="Genomic_DNA"/>
</dbReference>
<dbReference type="Proteomes" id="UP000214365">
    <property type="component" value="Unassembled WGS sequence"/>
</dbReference>
<dbReference type="OrthoDB" id="5428259at2759"/>
<dbReference type="PANTHER" id="PTHR11774:SF11">
    <property type="entry name" value="GERANYLGERANYL TRANSFERASE TYPE-2 SUBUNIT BETA"/>
    <property type="match status" value="1"/>
</dbReference>
<dbReference type="CDD" id="cd02894">
    <property type="entry name" value="GGTase-II"/>
    <property type="match status" value="1"/>
</dbReference>
<evidence type="ECO:0000256" key="3">
    <source>
        <dbReference type="ARBA" id="ARBA00011355"/>
    </source>
</evidence>
<evidence type="ECO:0000256" key="4">
    <source>
        <dbReference type="ARBA" id="ARBA00012656"/>
    </source>
</evidence>
<keyword evidence="9" id="KW-0862">Zinc</keyword>
<comment type="catalytic activity">
    <reaction evidence="12">
        <text>geranylgeranyl diphosphate + L-cysteinyl-[protein] = S-geranylgeranyl-L-cysteinyl-[protein] + diphosphate</text>
        <dbReference type="Rhea" id="RHEA:21240"/>
        <dbReference type="Rhea" id="RHEA-COMP:10131"/>
        <dbReference type="Rhea" id="RHEA-COMP:11537"/>
        <dbReference type="ChEBI" id="CHEBI:29950"/>
        <dbReference type="ChEBI" id="CHEBI:33019"/>
        <dbReference type="ChEBI" id="CHEBI:57533"/>
        <dbReference type="ChEBI" id="CHEBI:86021"/>
        <dbReference type="EC" id="2.5.1.60"/>
    </reaction>
</comment>
<keyword evidence="6" id="KW-0808">Transferase</keyword>
<reference evidence="16 17" key="1">
    <citation type="submission" date="2015-06" db="EMBL/GenBank/DDBJ databases">
        <title>Talaromyces atroroseus IBT 11181 draft genome.</title>
        <authorList>
            <person name="Rasmussen K.B."/>
            <person name="Rasmussen S."/>
            <person name="Petersen B."/>
            <person name="Sicheritz-Ponten T."/>
            <person name="Mortensen U.H."/>
            <person name="Thrane U."/>
        </authorList>
    </citation>
    <scope>NUCLEOTIDE SEQUENCE [LARGE SCALE GENOMIC DNA]</scope>
    <source>
        <strain evidence="16 17">IBT 11181</strain>
    </source>
</reference>
<evidence type="ECO:0000256" key="2">
    <source>
        <dbReference type="ARBA" id="ARBA00010497"/>
    </source>
</evidence>
<evidence type="ECO:0000256" key="7">
    <source>
        <dbReference type="ARBA" id="ARBA00022723"/>
    </source>
</evidence>